<comment type="caution">
    <text evidence="1">The sequence shown here is derived from an EMBL/GenBank/DDBJ whole genome shotgun (WGS) entry which is preliminary data.</text>
</comment>
<keyword evidence="2" id="KW-1185">Reference proteome</keyword>
<organism evidence="1 2">
    <name type="scientific">Kingdonia uniflora</name>
    <dbReference type="NCBI Taxonomy" id="39325"/>
    <lineage>
        <taxon>Eukaryota</taxon>
        <taxon>Viridiplantae</taxon>
        <taxon>Streptophyta</taxon>
        <taxon>Embryophyta</taxon>
        <taxon>Tracheophyta</taxon>
        <taxon>Spermatophyta</taxon>
        <taxon>Magnoliopsida</taxon>
        <taxon>Ranunculales</taxon>
        <taxon>Circaeasteraceae</taxon>
        <taxon>Kingdonia</taxon>
    </lineage>
</organism>
<accession>A0A7J7NVM9</accession>
<evidence type="ECO:0000313" key="2">
    <source>
        <dbReference type="Proteomes" id="UP000541444"/>
    </source>
</evidence>
<gene>
    <name evidence="1" type="ORF">GIB67_014785</name>
</gene>
<dbReference type="Proteomes" id="UP000541444">
    <property type="component" value="Unassembled WGS sequence"/>
</dbReference>
<reference evidence="1 2" key="1">
    <citation type="journal article" date="2020" name="IScience">
        <title>Genome Sequencing of the Endangered Kingdonia uniflora (Circaeasteraceae, Ranunculales) Reveals Potential Mechanisms of Evolutionary Specialization.</title>
        <authorList>
            <person name="Sun Y."/>
            <person name="Deng T."/>
            <person name="Zhang A."/>
            <person name="Moore M.J."/>
            <person name="Landis J.B."/>
            <person name="Lin N."/>
            <person name="Zhang H."/>
            <person name="Zhang X."/>
            <person name="Huang J."/>
            <person name="Zhang X."/>
            <person name="Sun H."/>
            <person name="Wang H."/>
        </authorList>
    </citation>
    <scope>NUCLEOTIDE SEQUENCE [LARGE SCALE GENOMIC DNA]</scope>
    <source>
        <strain evidence="1">TB1705</strain>
        <tissue evidence="1">Leaf</tissue>
    </source>
</reference>
<dbReference type="EMBL" id="JACGCM010000554">
    <property type="protein sequence ID" value="KAF6170968.1"/>
    <property type="molecule type" value="Genomic_DNA"/>
</dbReference>
<dbReference type="AlphaFoldDB" id="A0A7J7NVM9"/>
<proteinExistence type="predicted"/>
<protein>
    <submittedName>
        <fullName evidence="1">Uncharacterized protein</fullName>
    </submittedName>
</protein>
<evidence type="ECO:0000313" key="1">
    <source>
        <dbReference type="EMBL" id="KAF6170968.1"/>
    </source>
</evidence>
<name>A0A7J7NVM9_9MAGN</name>
<sequence length="174" mass="19156">MGFGFCVAIFTELGCTEIGREGKIGDVDGCRFGSVGRVRRVFSGVDSEVYRANGGIVWGIPLTPMGTGGNASFVEGPRRRHNKLSHQEWARLHNYCPGFSIAAFITDIPVIVAGRPINAPSNPFELTTSLITLLLFERSVEGYLLLCADPFSKVYLLSRLRLQEFLEGIDSELR</sequence>